<keyword evidence="1" id="KW-0479">Metal-binding</keyword>
<feature type="domain" description="PHD-type" evidence="6">
    <location>
        <begin position="283"/>
        <end position="342"/>
    </location>
</feature>
<dbReference type="AlphaFoldDB" id="A0AAV4GFY5"/>
<dbReference type="GO" id="GO:0008270">
    <property type="term" value="F:zinc ion binding"/>
    <property type="evidence" value="ECO:0007669"/>
    <property type="project" value="UniProtKB-KW"/>
</dbReference>
<gene>
    <name evidence="7" type="ORF">ElyMa_002422500</name>
</gene>
<evidence type="ECO:0000256" key="3">
    <source>
        <dbReference type="ARBA" id="ARBA00022833"/>
    </source>
</evidence>
<sequence length="343" mass="38702">MNRGLPCWHMMAFRLESQKTAWCLEEIPNRWHLSTFKSCLQDVVPSGHGNLVRVTEATDIRPKTEMEKRKDSVDLWQNLQPVKSACGQKVFSERCKVLKVLENVWRHGQEVGAILRLSSDHQIVSNEATYECEHDEDKDVSDETERQSPLLSSIVGGFGTLPNASVELIEPMESAGPASEDISVELQEELSDSSSQVIETDTSTPEFFLVPMIKKRGRAKAARMTSLRGKGKKRPKLCASGTTTENEERKAGARNPLLQKLPQKIQCSQVDLIVDDEVARAEHAVCFECVRQVVDKQDCEESEYTEFVMCDVCNRWFHQFCISGSSKITRGVKFTCDQCKRGN</sequence>
<evidence type="ECO:0000259" key="6">
    <source>
        <dbReference type="PROSITE" id="PS50016"/>
    </source>
</evidence>
<protein>
    <recommendedName>
        <fullName evidence="6">PHD-type domain-containing protein</fullName>
    </recommendedName>
</protein>
<evidence type="ECO:0000256" key="1">
    <source>
        <dbReference type="ARBA" id="ARBA00022723"/>
    </source>
</evidence>
<dbReference type="CDD" id="cd15517">
    <property type="entry name" value="PHD_TCF19_like"/>
    <property type="match status" value="1"/>
</dbReference>
<dbReference type="Pfam" id="PF00628">
    <property type="entry name" value="PHD"/>
    <property type="match status" value="1"/>
</dbReference>
<feature type="region of interest" description="Disordered" evidence="5">
    <location>
        <begin position="232"/>
        <end position="251"/>
    </location>
</feature>
<keyword evidence="8" id="KW-1185">Reference proteome</keyword>
<reference evidence="7 8" key="1">
    <citation type="journal article" date="2021" name="Elife">
        <title>Chloroplast acquisition without the gene transfer in kleptoplastic sea slugs, Plakobranchus ocellatus.</title>
        <authorList>
            <person name="Maeda T."/>
            <person name="Takahashi S."/>
            <person name="Yoshida T."/>
            <person name="Shimamura S."/>
            <person name="Takaki Y."/>
            <person name="Nagai Y."/>
            <person name="Toyoda A."/>
            <person name="Suzuki Y."/>
            <person name="Arimoto A."/>
            <person name="Ishii H."/>
            <person name="Satoh N."/>
            <person name="Nishiyama T."/>
            <person name="Hasebe M."/>
            <person name="Maruyama T."/>
            <person name="Minagawa J."/>
            <person name="Obokata J."/>
            <person name="Shigenobu S."/>
        </authorList>
    </citation>
    <scope>NUCLEOTIDE SEQUENCE [LARGE SCALE GENOMIC DNA]</scope>
</reference>
<proteinExistence type="predicted"/>
<name>A0AAV4GFY5_9GAST</name>
<dbReference type="PROSITE" id="PS50016">
    <property type="entry name" value="ZF_PHD_2"/>
    <property type="match status" value="1"/>
</dbReference>
<evidence type="ECO:0000256" key="4">
    <source>
        <dbReference type="PROSITE-ProRule" id="PRU00146"/>
    </source>
</evidence>
<dbReference type="InterPro" id="IPR013083">
    <property type="entry name" value="Znf_RING/FYVE/PHD"/>
</dbReference>
<dbReference type="InterPro" id="IPR019787">
    <property type="entry name" value="Znf_PHD-finger"/>
</dbReference>
<accession>A0AAV4GFY5</accession>
<evidence type="ECO:0000313" key="8">
    <source>
        <dbReference type="Proteomes" id="UP000762676"/>
    </source>
</evidence>
<evidence type="ECO:0000313" key="7">
    <source>
        <dbReference type="EMBL" id="GFR84653.1"/>
    </source>
</evidence>
<dbReference type="InterPro" id="IPR011011">
    <property type="entry name" value="Znf_FYVE_PHD"/>
</dbReference>
<dbReference type="Gene3D" id="3.30.40.10">
    <property type="entry name" value="Zinc/RING finger domain, C3HC4 (zinc finger)"/>
    <property type="match status" value="1"/>
</dbReference>
<evidence type="ECO:0000256" key="2">
    <source>
        <dbReference type="ARBA" id="ARBA00022771"/>
    </source>
</evidence>
<organism evidence="7 8">
    <name type="scientific">Elysia marginata</name>
    <dbReference type="NCBI Taxonomy" id="1093978"/>
    <lineage>
        <taxon>Eukaryota</taxon>
        <taxon>Metazoa</taxon>
        <taxon>Spiralia</taxon>
        <taxon>Lophotrochozoa</taxon>
        <taxon>Mollusca</taxon>
        <taxon>Gastropoda</taxon>
        <taxon>Heterobranchia</taxon>
        <taxon>Euthyneura</taxon>
        <taxon>Panpulmonata</taxon>
        <taxon>Sacoglossa</taxon>
        <taxon>Placobranchoidea</taxon>
        <taxon>Plakobranchidae</taxon>
        <taxon>Elysia</taxon>
    </lineage>
</organism>
<dbReference type="EMBL" id="BMAT01004963">
    <property type="protein sequence ID" value="GFR84653.1"/>
    <property type="molecule type" value="Genomic_DNA"/>
</dbReference>
<evidence type="ECO:0000256" key="5">
    <source>
        <dbReference type="SAM" id="MobiDB-lite"/>
    </source>
</evidence>
<dbReference type="SUPFAM" id="SSF57903">
    <property type="entry name" value="FYVE/PHD zinc finger"/>
    <property type="match status" value="1"/>
</dbReference>
<keyword evidence="3" id="KW-0862">Zinc</keyword>
<comment type="caution">
    <text evidence="7">The sequence shown here is derived from an EMBL/GenBank/DDBJ whole genome shotgun (WGS) entry which is preliminary data.</text>
</comment>
<dbReference type="Proteomes" id="UP000762676">
    <property type="component" value="Unassembled WGS sequence"/>
</dbReference>
<keyword evidence="2 4" id="KW-0863">Zinc-finger</keyword>